<keyword evidence="6" id="KW-0472">Membrane</keyword>
<dbReference type="OrthoDB" id="2016285at2759"/>
<dbReference type="Proteomes" id="UP000800036">
    <property type="component" value="Unassembled WGS sequence"/>
</dbReference>
<dbReference type="PANTHER" id="PTHR43317:SF1">
    <property type="entry name" value="THERMOSPERMINE SYNTHASE ACAULIS5"/>
    <property type="match status" value="1"/>
</dbReference>
<protein>
    <recommendedName>
        <fullName evidence="7">PABS domain-containing protein</fullName>
    </recommendedName>
</protein>
<evidence type="ECO:0000256" key="5">
    <source>
        <dbReference type="SAM" id="MobiDB-lite"/>
    </source>
</evidence>
<feature type="domain" description="PABS" evidence="7">
    <location>
        <begin position="331"/>
        <end position="499"/>
    </location>
</feature>
<sequence>MSTRQKTPKKPKEAKQSKQAEKQTEKLPMLTLLTSVGRATALLLIAGIASPISQLNLSPVYGSIPSSLHHQRSMTFTAIAALVARNSLKKYVSDSISEYIAVIAYWTPVIQFFLFQHSSQLGIEYGPMIVESVTYFPLLFLSIYAAFELLDCIDLTKFNLPDSLKQIMLPMISYTTVSTTSKIASSIIPTFVGNHIYFTRIGFQMLLASISAFLTPSRIILFAFPAILHTLWANPHHPSESAFIKANASLSTQNFTILARQESNTGYVSVLESQADIAFRILRCDHSLLGGEWLVTPEAYAKGQRQRETIFSVFVLLEAVRLVENRGIEEPAAALPDSQKSALVIGLGIGTAPNALIAHSINTTIVELDPVVHAYATRYFSLSPKHTAVIDDAVAYVDRTSRSTPASYDYIIHDVFTGGAEPVALFTKEFLTGLYDLLHEDGVVAINYAGDLALGSTQLVLNTIHAVFPACRLFRDQPPSADHKPGDADFINMVVFCVKNDGGKGKAALTFRAPMEKDFLGSLARKSYLEPKPQLEIAYEYMPKERGGKEMTRADVGELEKYHNDGAVSHWRIMRTVLPDAVWEMW</sequence>
<dbReference type="NCBIfam" id="NF037959">
    <property type="entry name" value="MFS_SpdSyn"/>
    <property type="match status" value="1"/>
</dbReference>
<dbReference type="GO" id="GO:0006596">
    <property type="term" value="P:polyamine biosynthetic process"/>
    <property type="evidence" value="ECO:0007669"/>
    <property type="project" value="UniProtKB-UniRule"/>
</dbReference>
<keyword evidence="3 4" id="KW-0620">Polyamine biosynthesis</keyword>
<dbReference type="GO" id="GO:0016740">
    <property type="term" value="F:transferase activity"/>
    <property type="evidence" value="ECO:0007669"/>
    <property type="project" value="UniProtKB-UniRule"/>
</dbReference>
<gene>
    <name evidence="8" type="ORF">BU23DRAFT_557632</name>
</gene>
<dbReference type="AlphaFoldDB" id="A0A6A5UW89"/>
<evidence type="ECO:0000256" key="6">
    <source>
        <dbReference type="SAM" id="Phobius"/>
    </source>
</evidence>
<feature type="transmembrane region" description="Helical" evidence="6">
    <location>
        <begin position="205"/>
        <end position="232"/>
    </location>
</feature>
<proteinExistence type="inferred from homology"/>
<name>A0A6A5UW89_9PLEO</name>
<feature type="active site" description="Proton acceptor" evidence="4">
    <location>
        <position position="414"/>
    </location>
</feature>
<feature type="compositionally biased region" description="Basic and acidic residues" evidence="5">
    <location>
        <begin position="10"/>
        <end position="23"/>
    </location>
</feature>
<evidence type="ECO:0000313" key="8">
    <source>
        <dbReference type="EMBL" id="KAF1969443.1"/>
    </source>
</evidence>
<evidence type="ECO:0000256" key="1">
    <source>
        <dbReference type="ARBA" id="ARBA00007867"/>
    </source>
</evidence>
<dbReference type="InterPro" id="IPR030374">
    <property type="entry name" value="PABS"/>
</dbReference>
<dbReference type="InterPro" id="IPR029063">
    <property type="entry name" value="SAM-dependent_MTases_sf"/>
</dbReference>
<dbReference type="Gene3D" id="3.40.50.150">
    <property type="entry name" value="Vaccinia Virus protein VP39"/>
    <property type="match status" value="1"/>
</dbReference>
<organism evidence="8 9">
    <name type="scientific">Bimuria novae-zelandiae CBS 107.79</name>
    <dbReference type="NCBI Taxonomy" id="1447943"/>
    <lineage>
        <taxon>Eukaryota</taxon>
        <taxon>Fungi</taxon>
        <taxon>Dikarya</taxon>
        <taxon>Ascomycota</taxon>
        <taxon>Pezizomycotina</taxon>
        <taxon>Dothideomycetes</taxon>
        <taxon>Pleosporomycetidae</taxon>
        <taxon>Pleosporales</taxon>
        <taxon>Massarineae</taxon>
        <taxon>Didymosphaeriaceae</taxon>
        <taxon>Bimuria</taxon>
    </lineage>
</organism>
<accession>A0A6A5UW89</accession>
<evidence type="ECO:0000256" key="2">
    <source>
        <dbReference type="ARBA" id="ARBA00022679"/>
    </source>
</evidence>
<dbReference type="SUPFAM" id="SSF53335">
    <property type="entry name" value="S-adenosyl-L-methionine-dependent methyltransferases"/>
    <property type="match status" value="1"/>
</dbReference>
<dbReference type="PROSITE" id="PS51006">
    <property type="entry name" value="PABS_2"/>
    <property type="match status" value="1"/>
</dbReference>
<keyword evidence="6" id="KW-1133">Transmembrane helix</keyword>
<comment type="similarity">
    <text evidence="1">Belongs to the spermidine/spermine synthase family.</text>
</comment>
<evidence type="ECO:0000256" key="3">
    <source>
        <dbReference type="ARBA" id="ARBA00023115"/>
    </source>
</evidence>
<dbReference type="Pfam" id="PF01564">
    <property type="entry name" value="Spermine_synth"/>
    <property type="match status" value="1"/>
</dbReference>
<keyword evidence="9" id="KW-1185">Reference proteome</keyword>
<dbReference type="FunFam" id="3.40.50.150:FF:000288">
    <property type="entry name" value="Spermine/spermidine synthase, putative"/>
    <property type="match status" value="1"/>
</dbReference>
<feature type="region of interest" description="Disordered" evidence="5">
    <location>
        <begin position="1"/>
        <end position="23"/>
    </location>
</feature>
<keyword evidence="2 4" id="KW-0808">Transferase</keyword>
<dbReference type="PANTHER" id="PTHR43317">
    <property type="entry name" value="THERMOSPERMINE SYNTHASE ACAULIS5"/>
    <property type="match status" value="1"/>
</dbReference>
<dbReference type="EMBL" id="ML976709">
    <property type="protein sequence ID" value="KAF1969443.1"/>
    <property type="molecule type" value="Genomic_DNA"/>
</dbReference>
<reference evidence="8" key="1">
    <citation type="journal article" date="2020" name="Stud. Mycol.">
        <title>101 Dothideomycetes genomes: a test case for predicting lifestyles and emergence of pathogens.</title>
        <authorList>
            <person name="Haridas S."/>
            <person name="Albert R."/>
            <person name="Binder M."/>
            <person name="Bloem J."/>
            <person name="Labutti K."/>
            <person name="Salamov A."/>
            <person name="Andreopoulos B."/>
            <person name="Baker S."/>
            <person name="Barry K."/>
            <person name="Bills G."/>
            <person name="Bluhm B."/>
            <person name="Cannon C."/>
            <person name="Castanera R."/>
            <person name="Culley D."/>
            <person name="Daum C."/>
            <person name="Ezra D."/>
            <person name="Gonzalez J."/>
            <person name="Henrissat B."/>
            <person name="Kuo A."/>
            <person name="Liang C."/>
            <person name="Lipzen A."/>
            <person name="Lutzoni F."/>
            <person name="Magnuson J."/>
            <person name="Mondo S."/>
            <person name="Nolan M."/>
            <person name="Ohm R."/>
            <person name="Pangilinan J."/>
            <person name="Park H.-J."/>
            <person name="Ramirez L."/>
            <person name="Alfaro M."/>
            <person name="Sun H."/>
            <person name="Tritt A."/>
            <person name="Yoshinaga Y."/>
            <person name="Zwiers L.-H."/>
            <person name="Turgeon B."/>
            <person name="Goodwin S."/>
            <person name="Spatafora J."/>
            <person name="Crous P."/>
            <person name="Grigoriev I."/>
        </authorList>
    </citation>
    <scope>NUCLEOTIDE SEQUENCE</scope>
    <source>
        <strain evidence="8">CBS 107.79</strain>
    </source>
</reference>
<feature type="transmembrane region" description="Helical" evidence="6">
    <location>
        <begin position="96"/>
        <end position="115"/>
    </location>
</feature>
<evidence type="ECO:0000256" key="4">
    <source>
        <dbReference type="PROSITE-ProRule" id="PRU00354"/>
    </source>
</evidence>
<keyword evidence="6" id="KW-0812">Transmembrane</keyword>
<feature type="transmembrane region" description="Helical" evidence="6">
    <location>
        <begin position="127"/>
        <end position="147"/>
    </location>
</feature>
<evidence type="ECO:0000259" key="7">
    <source>
        <dbReference type="PROSITE" id="PS51006"/>
    </source>
</evidence>
<evidence type="ECO:0000313" key="9">
    <source>
        <dbReference type="Proteomes" id="UP000800036"/>
    </source>
</evidence>